<comment type="caution">
    <text evidence="3">The sequence shown here is derived from an EMBL/GenBank/DDBJ whole genome shotgun (WGS) entry which is preliminary data.</text>
</comment>
<proteinExistence type="predicted"/>
<sequence>MRSKTRLLLLFSFLFRFFISFRLFTSSSSINDHRASFSSPLHSRALTTMCIEQIRRGDLESLGYMIMYFLQGSSIKLWALSGEVLSHDSSPRWFVWYSGVPASRKNLEDTDETCADSRYHFDHGSGSQVLGSRRHDGWTLHSHAAPMDSLNNTAVSKPSFKSRGDESMLKITKTKPQSTLDGGIGSSPKVSKSKTKTKSVQFTIRGGRKSSRPAQGNGKKNTVHAESSQPKNKIHEEQIDLEDEFEEDEMKNQKEGKHWSDVWPDFTKIRKPNGEEKAKCNYCKNEYAWSSHGHGTTAGALCDPTELEPVAGRVIWLRTYLLNFTKGTS</sequence>
<reference evidence="3" key="1">
    <citation type="submission" date="2019-12" db="EMBL/GenBank/DDBJ databases">
        <title>Genome sequencing and annotation of Brassica cretica.</title>
        <authorList>
            <person name="Studholme D.J."/>
            <person name="Sarris P.F."/>
        </authorList>
    </citation>
    <scope>NUCLEOTIDE SEQUENCE</scope>
    <source>
        <strain evidence="3">PFS-102/07</strain>
        <tissue evidence="3">Leaf</tissue>
    </source>
</reference>
<evidence type="ECO:0008006" key="4">
    <source>
        <dbReference type="Google" id="ProtNLM"/>
    </source>
</evidence>
<evidence type="ECO:0000256" key="2">
    <source>
        <dbReference type="SAM" id="SignalP"/>
    </source>
</evidence>
<keyword evidence="2" id="KW-0732">Signal</keyword>
<evidence type="ECO:0000256" key="1">
    <source>
        <dbReference type="SAM" id="MobiDB-lite"/>
    </source>
</evidence>
<organism evidence="3">
    <name type="scientific">Brassica cretica</name>
    <name type="common">Mustard</name>
    <dbReference type="NCBI Taxonomy" id="69181"/>
    <lineage>
        <taxon>Eukaryota</taxon>
        <taxon>Viridiplantae</taxon>
        <taxon>Streptophyta</taxon>
        <taxon>Embryophyta</taxon>
        <taxon>Tracheophyta</taxon>
        <taxon>Spermatophyta</taxon>
        <taxon>Magnoliopsida</taxon>
        <taxon>eudicotyledons</taxon>
        <taxon>Gunneridae</taxon>
        <taxon>Pentapetalae</taxon>
        <taxon>rosids</taxon>
        <taxon>malvids</taxon>
        <taxon>Brassicales</taxon>
        <taxon>Brassicaceae</taxon>
        <taxon>Brassiceae</taxon>
        <taxon>Brassica</taxon>
    </lineage>
</organism>
<protein>
    <recommendedName>
        <fullName evidence="4">BED-type domain-containing protein</fullName>
    </recommendedName>
</protein>
<feature type="signal peptide" evidence="2">
    <location>
        <begin position="1"/>
        <end position="29"/>
    </location>
</feature>
<evidence type="ECO:0000313" key="3">
    <source>
        <dbReference type="EMBL" id="KAF2614041.1"/>
    </source>
</evidence>
<dbReference type="EMBL" id="QGKY02000089">
    <property type="protein sequence ID" value="KAF2614041.1"/>
    <property type="molecule type" value="Genomic_DNA"/>
</dbReference>
<accession>A0A8S9M7Z1</accession>
<name>A0A8S9M7Z1_BRACR</name>
<feature type="chain" id="PRO_5035786708" description="BED-type domain-containing protein" evidence="2">
    <location>
        <begin position="30"/>
        <end position="329"/>
    </location>
</feature>
<feature type="compositionally biased region" description="Polar residues" evidence="1">
    <location>
        <begin position="212"/>
        <end position="231"/>
    </location>
</feature>
<dbReference type="AlphaFoldDB" id="A0A8S9M7Z1"/>
<gene>
    <name evidence="3" type="ORF">F2Q70_00011634</name>
</gene>
<feature type="region of interest" description="Disordered" evidence="1">
    <location>
        <begin position="149"/>
        <end position="236"/>
    </location>
</feature>